<sequence length="80" mass="8898">MKGKKQNSEDNLLHCTDVLFTRTNVNSAAGKIAVLSGDSLLMHRSTWRALLCCLVLTCDGDSARVLKESRDKSRSFLFHS</sequence>
<evidence type="ECO:0000313" key="1">
    <source>
        <dbReference type="EMBL" id="MPC79140.1"/>
    </source>
</evidence>
<name>A0A5B7I3K8_PORTR</name>
<dbReference type="AlphaFoldDB" id="A0A5B7I3K8"/>
<evidence type="ECO:0000313" key="2">
    <source>
        <dbReference type="Proteomes" id="UP000324222"/>
    </source>
</evidence>
<dbReference type="EMBL" id="VSRR010050351">
    <property type="protein sequence ID" value="MPC79140.1"/>
    <property type="molecule type" value="Genomic_DNA"/>
</dbReference>
<protein>
    <submittedName>
        <fullName evidence="1">Uncharacterized protein</fullName>
    </submittedName>
</protein>
<organism evidence="1 2">
    <name type="scientific">Portunus trituberculatus</name>
    <name type="common">Swimming crab</name>
    <name type="synonym">Neptunus trituberculatus</name>
    <dbReference type="NCBI Taxonomy" id="210409"/>
    <lineage>
        <taxon>Eukaryota</taxon>
        <taxon>Metazoa</taxon>
        <taxon>Ecdysozoa</taxon>
        <taxon>Arthropoda</taxon>
        <taxon>Crustacea</taxon>
        <taxon>Multicrustacea</taxon>
        <taxon>Malacostraca</taxon>
        <taxon>Eumalacostraca</taxon>
        <taxon>Eucarida</taxon>
        <taxon>Decapoda</taxon>
        <taxon>Pleocyemata</taxon>
        <taxon>Brachyura</taxon>
        <taxon>Eubrachyura</taxon>
        <taxon>Portunoidea</taxon>
        <taxon>Portunidae</taxon>
        <taxon>Portuninae</taxon>
        <taxon>Portunus</taxon>
    </lineage>
</organism>
<dbReference type="Proteomes" id="UP000324222">
    <property type="component" value="Unassembled WGS sequence"/>
</dbReference>
<gene>
    <name evidence="1" type="ORF">E2C01_073653</name>
</gene>
<accession>A0A5B7I3K8</accession>
<reference evidence="1 2" key="1">
    <citation type="submission" date="2019-05" db="EMBL/GenBank/DDBJ databases">
        <title>Another draft genome of Portunus trituberculatus and its Hox gene families provides insights of decapod evolution.</title>
        <authorList>
            <person name="Jeong J.-H."/>
            <person name="Song I."/>
            <person name="Kim S."/>
            <person name="Choi T."/>
            <person name="Kim D."/>
            <person name="Ryu S."/>
            <person name="Kim W."/>
        </authorList>
    </citation>
    <scope>NUCLEOTIDE SEQUENCE [LARGE SCALE GENOMIC DNA]</scope>
    <source>
        <tissue evidence="1">Muscle</tissue>
    </source>
</reference>
<proteinExistence type="predicted"/>
<keyword evidence="2" id="KW-1185">Reference proteome</keyword>
<comment type="caution">
    <text evidence="1">The sequence shown here is derived from an EMBL/GenBank/DDBJ whole genome shotgun (WGS) entry which is preliminary data.</text>
</comment>